<dbReference type="InterPro" id="IPR007867">
    <property type="entry name" value="GMC_OxRtase_C"/>
</dbReference>
<evidence type="ECO:0000313" key="8">
    <source>
        <dbReference type="EMBL" id="KAF4580873.1"/>
    </source>
</evidence>
<dbReference type="Pfam" id="PF00732">
    <property type="entry name" value="GMC_oxred_N"/>
    <property type="match status" value="1"/>
</dbReference>
<feature type="active site" description="Proton acceptor" evidence="5">
    <location>
        <position position="524"/>
    </location>
</feature>
<dbReference type="Gene3D" id="3.50.50.60">
    <property type="entry name" value="FAD/NAD(P)-binding domain"/>
    <property type="match status" value="1"/>
</dbReference>
<dbReference type="Proteomes" id="UP000562929">
    <property type="component" value="Unassembled WGS sequence"/>
</dbReference>
<dbReference type="Pfam" id="PF05199">
    <property type="entry name" value="GMC_oxred_C"/>
    <property type="match status" value="1"/>
</dbReference>
<keyword evidence="9" id="KW-1185">Reference proteome</keyword>
<dbReference type="InterPro" id="IPR000172">
    <property type="entry name" value="GMC_OxRdtase_N"/>
</dbReference>
<evidence type="ECO:0000256" key="2">
    <source>
        <dbReference type="ARBA" id="ARBA00010790"/>
    </source>
</evidence>
<comment type="cofactor">
    <cofactor evidence="1 6">
        <name>FAD</name>
        <dbReference type="ChEBI" id="CHEBI:57692"/>
    </cofactor>
</comment>
<dbReference type="OrthoDB" id="269227at2759"/>
<reference evidence="8 9" key="1">
    <citation type="journal article" date="2020" name="G3 (Bethesda)">
        <title>Genetic Underpinnings of Host Manipulation by Ophiocordyceps as Revealed by Comparative Transcriptomics.</title>
        <authorList>
            <person name="Will I."/>
            <person name="Das B."/>
            <person name="Trinh T."/>
            <person name="Brachmann A."/>
            <person name="Ohm R.A."/>
            <person name="de Bekker C."/>
        </authorList>
    </citation>
    <scope>NUCLEOTIDE SEQUENCE [LARGE SCALE GENOMIC DNA]</scope>
    <source>
        <strain evidence="8 9">EC05</strain>
    </source>
</reference>
<evidence type="ECO:0000256" key="3">
    <source>
        <dbReference type="ARBA" id="ARBA00022630"/>
    </source>
</evidence>
<organism evidence="8 9">
    <name type="scientific">Ophiocordyceps camponoti-floridani</name>
    <dbReference type="NCBI Taxonomy" id="2030778"/>
    <lineage>
        <taxon>Eukaryota</taxon>
        <taxon>Fungi</taxon>
        <taxon>Dikarya</taxon>
        <taxon>Ascomycota</taxon>
        <taxon>Pezizomycotina</taxon>
        <taxon>Sordariomycetes</taxon>
        <taxon>Hypocreomycetidae</taxon>
        <taxon>Hypocreales</taxon>
        <taxon>Ophiocordycipitaceae</taxon>
        <taxon>Ophiocordyceps</taxon>
    </lineage>
</organism>
<dbReference type="PROSITE" id="PS00624">
    <property type="entry name" value="GMC_OXRED_2"/>
    <property type="match status" value="1"/>
</dbReference>
<evidence type="ECO:0000256" key="4">
    <source>
        <dbReference type="ARBA" id="ARBA00022827"/>
    </source>
</evidence>
<evidence type="ECO:0000256" key="6">
    <source>
        <dbReference type="PIRSR" id="PIRSR000137-2"/>
    </source>
</evidence>
<evidence type="ECO:0000256" key="1">
    <source>
        <dbReference type="ARBA" id="ARBA00001974"/>
    </source>
</evidence>
<keyword evidence="3" id="KW-0285">Flavoprotein</keyword>
<gene>
    <name evidence="8" type="ORF">GQ602_007010</name>
</gene>
<dbReference type="AlphaFoldDB" id="A0A8H4Q0H6"/>
<proteinExistence type="inferred from homology"/>
<dbReference type="GO" id="GO:0050660">
    <property type="term" value="F:flavin adenine dinucleotide binding"/>
    <property type="evidence" value="ECO:0007669"/>
    <property type="project" value="InterPro"/>
</dbReference>
<dbReference type="GO" id="GO:0016614">
    <property type="term" value="F:oxidoreductase activity, acting on CH-OH group of donors"/>
    <property type="evidence" value="ECO:0007669"/>
    <property type="project" value="InterPro"/>
</dbReference>
<name>A0A8H4Q0H6_9HYPO</name>
<feature type="domain" description="Glucose-methanol-choline oxidoreductase N-terminal" evidence="7">
    <location>
        <begin position="278"/>
        <end position="292"/>
    </location>
</feature>
<comment type="similarity">
    <text evidence="2">Belongs to the GMC oxidoreductase family.</text>
</comment>
<feature type="binding site" evidence="6">
    <location>
        <position position="240"/>
    </location>
    <ligand>
        <name>FAD</name>
        <dbReference type="ChEBI" id="CHEBI:57692"/>
    </ligand>
</feature>
<evidence type="ECO:0000256" key="5">
    <source>
        <dbReference type="PIRSR" id="PIRSR000137-1"/>
    </source>
</evidence>
<dbReference type="PIRSF" id="PIRSF000137">
    <property type="entry name" value="Alcohol_oxidase"/>
    <property type="match status" value="1"/>
</dbReference>
<accession>A0A8H4Q0H6</accession>
<evidence type="ECO:0000259" key="7">
    <source>
        <dbReference type="PROSITE" id="PS00624"/>
    </source>
</evidence>
<dbReference type="EMBL" id="JAACLJ010000009">
    <property type="protein sequence ID" value="KAF4580873.1"/>
    <property type="molecule type" value="Genomic_DNA"/>
</dbReference>
<dbReference type="Gene3D" id="3.30.560.10">
    <property type="entry name" value="Glucose Oxidase, domain 3"/>
    <property type="match status" value="1"/>
</dbReference>
<protein>
    <submittedName>
        <fullName evidence="8">Putative glucose dehydrogenase</fullName>
    </submittedName>
</protein>
<dbReference type="InterPro" id="IPR036188">
    <property type="entry name" value="FAD/NAD-bd_sf"/>
</dbReference>
<dbReference type="PANTHER" id="PTHR11552">
    <property type="entry name" value="GLUCOSE-METHANOL-CHOLINE GMC OXIDOREDUCTASE"/>
    <property type="match status" value="1"/>
</dbReference>
<sequence>MFSRCKNPVYHPRQYAAEVPPGAPCPTPGATPQYDYIVVGAGAAGSVLASRLSEDSSVSVLVLEAGGDNNVLDSRIPSRYTMLWRGKHDWGYSTIDQPGLDGKQLPWPRGKMIGDLDEWASVYGCKGWSYKDVAPYFRRMEGFTPNSAHPVDLDNRGIDGRWKTGFGKLTPLVEHAFIAGCQEAGIPATPDFNTPAGTLGVSQVPAFIDSRGVRSSLATSFLAPDVMKRSNLTVAVYSHVSKVLFNEEKPPTAIGVEIRVGSQYFHVTAGKEVILCGGSVNTPQLLMLSGIGPEDQLKKHGIPIIKRNEAVGRNLKDHLVSLMYCRSSSHLPMNSIENPIWGLSRLLRWFLTGRGEAASNVVEAAAFIRTSEFQSKGKSSLVDHGSCNVGPDVELLCLPFGIDVSEAKPIIADKESFVVTAVGLRPQSTGTITLQSADCFASPIIDPNYLSDEGGNDLKVMVAAIRVCVDIIRTPSFSAHLRAVPPNDDPMSLWWPSSSSKEPEDIPDEDLIRFIRRKPFTLYHPVGTARMGPSPEDSVVDLECRVRGVKGLRVIDASVFPEQISGHPTALIGAMAYKLADTMKRG</sequence>
<feature type="active site" description="Proton acceptor" evidence="5">
    <location>
        <position position="567"/>
    </location>
</feature>
<dbReference type="PANTHER" id="PTHR11552:SF147">
    <property type="entry name" value="CHOLINE DEHYDROGENASE, MITOCHONDRIAL"/>
    <property type="match status" value="1"/>
</dbReference>
<keyword evidence="4 6" id="KW-0274">FAD</keyword>
<dbReference type="SUPFAM" id="SSF54373">
    <property type="entry name" value="FAD-linked reductases, C-terminal domain"/>
    <property type="match status" value="1"/>
</dbReference>
<comment type="caution">
    <text evidence="8">The sequence shown here is derived from an EMBL/GenBank/DDBJ whole genome shotgun (WGS) entry which is preliminary data.</text>
</comment>
<dbReference type="InterPro" id="IPR012132">
    <property type="entry name" value="GMC_OxRdtase"/>
</dbReference>
<dbReference type="SUPFAM" id="SSF51905">
    <property type="entry name" value="FAD/NAD(P)-binding domain"/>
    <property type="match status" value="1"/>
</dbReference>
<evidence type="ECO:0000313" key="9">
    <source>
        <dbReference type="Proteomes" id="UP000562929"/>
    </source>
</evidence>